<keyword evidence="7" id="KW-1185">Reference proteome</keyword>
<evidence type="ECO:0000313" key="6">
    <source>
        <dbReference type="EMBL" id="KAK9767469.1"/>
    </source>
</evidence>
<reference evidence="6 7" key="1">
    <citation type="submission" date="2023-04" db="EMBL/GenBank/DDBJ databases">
        <title>Genome of Basidiobolus ranarum AG-B5.</title>
        <authorList>
            <person name="Stajich J.E."/>
            <person name="Carter-House D."/>
            <person name="Gryganskyi A."/>
        </authorList>
    </citation>
    <scope>NUCLEOTIDE SEQUENCE [LARGE SCALE GENOMIC DNA]</scope>
    <source>
        <strain evidence="6 7">AG-B5</strain>
    </source>
</reference>
<sequence>MPATEGYNYETLHCDFTSDFVLHVQLNRPKSLNALNGALWRETRECFQQIKTDPNVRVVILSGSGRLFCAGLDIKDSTDGLLSSSETDIGRTAYHLRQKVLDYQESFNVIQTCDKPVIVAIHGGCIGGGIDMITACDIRYCSEDTFFSVKEADIGMAADVGTLQRLQKVVGNDSWAREICFTARSFDSQEALRFGLVSDVLPKIEDVLQKAKEVAKVIASKSPIAVAGTKHLLNYSRDHSIQEGLTYNALWSASMLQSEDFGNAISASISKQPVSFSKL</sequence>
<dbReference type="EMBL" id="JASJQH010000076">
    <property type="protein sequence ID" value="KAK9767469.1"/>
    <property type="molecule type" value="Genomic_DNA"/>
</dbReference>
<protein>
    <submittedName>
        <fullName evidence="6">Uncharacterized protein</fullName>
    </submittedName>
</protein>
<evidence type="ECO:0000256" key="3">
    <source>
        <dbReference type="ARBA" id="ARBA00022832"/>
    </source>
</evidence>
<dbReference type="Pfam" id="PF00378">
    <property type="entry name" value="ECH_1"/>
    <property type="match status" value="1"/>
</dbReference>
<keyword evidence="4" id="KW-0443">Lipid metabolism</keyword>
<keyword evidence="5" id="KW-0413">Isomerase</keyword>
<comment type="similarity">
    <text evidence="2">Belongs to the enoyl-CoA hydratase/isomerase family.</text>
</comment>
<dbReference type="SUPFAM" id="SSF52096">
    <property type="entry name" value="ClpP/crotonase"/>
    <property type="match status" value="1"/>
</dbReference>
<organism evidence="6 7">
    <name type="scientific">Basidiobolus ranarum</name>
    <dbReference type="NCBI Taxonomy" id="34480"/>
    <lineage>
        <taxon>Eukaryota</taxon>
        <taxon>Fungi</taxon>
        <taxon>Fungi incertae sedis</taxon>
        <taxon>Zoopagomycota</taxon>
        <taxon>Entomophthoromycotina</taxon>
        <taxon>Basidiobolomycetes</taxon>
        <taxon>Basidiobolales</taxon>
        <taxon>Basidiobolaceae</taxon>
        <taxon>Basidiobolus</taxon>
    </lineage>
</organism>
<evidence type="ECO:0000256" key="1">
    <source>
        <dbReference type="ARBA" id="ARBA00005005"/>
    </source>
</evidence>
<evidence type="ECO:0000256" key="2">
    <source>
        <dbReference type="ARBA" id="ARBA00005254"/>
    </source>
</evidence>
<proteinExistence type="inferred from homology"/>
<gene>
    <name evidence="6" type="ORF">K7432_002734</name>
</gene>
<comment type="pathway">
    <text evidence="1">Lipid metabolism; fatty acid beta-oxidation.</text>
</comment>
<evidence type="ECO:0000313" key="7">
    <source>
        <dbReference type="Proteomes" id="UP001479436"/>
    </source>
</evidence>
<dbReference type="InterPro" id="IPR045002">
    <property type="entry name" value="Ech1-like"/>
</dbReference>
<dbReference type="NCBIfam" id="NF004794">
    <property type="entry name" value="PRK06142.1"/>
    <property type="match status" value="1"/>
</dbReference>
<dbReference type="Gene3D" id="1.10.12.10">
    <property type="entry name" value="Lyase 2-enoyl-coa Hydratase, Chain A, domain 2"/>
    <property type="match status" value="1"/>
</dbReference>
<dbReference type="PANTHER" id="PTHR43149">
    <property type="entry name" value="ENOYL-COA HYDRATASE"/>
    <property type="match status" value="1"/>
</dbReference>
<dbReference type="Proteomes" id="UP001479436">
    <property type="component" value="Unassembled WGS sequence"/>
</dbReference>
<comment type="caution">
    <text evidence="6">The sequence shown here is derived from an EMBL/GenBank/DDBJ whole genome shotgun (WGS) entry which is preliminary data.</text>
</comment>
<dbReference type="InterPro" id="IPR029045">
    <property type="entry name" value="ClpP/crotonase-like_dom_sf"/>
</dbReference>
<dbReference type="CDD" id="cd06558">
    <property type="entry name" value="crotonase-like"/>
    <property type="match status" value="1"/>
</dbReference>
<dbReference type="InterPro" id="IPR014748">
    <property type="entry name" value="Enoyl-CoA_hydra_C"/>
</dbReference>
<dbReference type="PANTHER" id="PTHR43149:SF1">
    <property type="entry name" value="DELTA(3,5)-DELTA(2,4)-DIENOYL-COA ISOMERASE, MITOCHONDRIAL"/>
    <property type="match status" value="1"/>
</dbReference>
<evidence type="ECO:0000256" key="4">
    <source>
        <dbReference type="ARBA" id="ARBA00023098"/>
    </source>
</evidence>
<keyword evidence="3" id="KW-0276">Fatty acid metabolism</keyword>
<dbReference type="Gene3D" id="3.90.226.10">
    <property type="entry name" value="2-enoyl-CoA Hydratase, Chain A, domain 1"/>
    <property type="match status" value="1"/>
</dbReference>
<evidence type="ECO:0000256" key="5">
    <source>
        <dbReference type="ARBA" id="ARBA00023235"/>
    </source>
</evidence>
<dbReference type="InterPro" id="IPR001753">
    <property type="entry name" value="Enoyl-CoA_hydra/iso"/>
</dbReference>
<accession>A0ABR2X137</accession>
<name>A0ABR2X137_9FUNG</name>